<dbReference type="InterPro" id="IPR006710">
    <property type="entry name" value="Glyco_hydro_43"/>
</dbReference>
<dbReference type="Gene3D" id="2.115.10.20">
    <property type="entry name" value="Glycosyl hydrolase domain, family 43"/>
    <property type="match status" value="1"/>
</dbReference>
<keyword evidence="5" id="KW-0812">Transmembrane</keyword>
<dbReference type="InterPro" id="IPR013320">
    <property type="entry name" value="ConA-like_dom_sf"/>
</dbReference>
<evidence type="ECO:0000256" key="2">
    <source>
        <dbReference type="ARBA" id="ARBA00022801"/>
    </source>
</evidence>
<keyword evidence="5" id="KW-1133">Transmembrane helix</keyword>
<dbReference type="CDD" id="cd09001">
    <property type="entry name" value="GH43_FsAxh1-like"/>
    <property type="match status" value="1"/>
</dbReference>
<evidence type="ECO:0000256" key="5">
    <source>
        <dbReference type="SAM" id="Phobius"/>
    </source>
</evidence>
<dbReference type="EMBL" id="JBHMBS010000001">
    <property type="protein sequence ID" value="MFB9674583.1"/>
    <property type="molecule type" value="Genomic_DNA"/>
</dbReference>
<protein>
    <submittedName>
        <fullName evidence="9">Family 43 glycosylhydrolase</fullName>
    </submittedName>
</protein>
<dbReference type="Gene3D" id="2.60.120.200">
    <property type="match status" value="1"/>
</dbReference>
<accession>A0ABV5TA10</accession>
<evidence type="ECO:0000259" key="7">
    <source>
        <dbReference type="Pfam" id="PF17851"/>
    </source>
</evidence>
<dbReference type="Gene3D" id="2.60.120.260">
    <property type="entry name" value="Galactose-binding domain-like"/>
    <property type="match status" value="1"/>
</dbReference>
<gene>
    <name evidence="9" type="ORF">ACFFRH_03710</name>
</gene>
<evidence type="ECO:0000259" key="8">
    <source>
        <dbReference type="Pfam" id="PF22888"/>
    </source>
</evidence>
<dbReference type="PANTHER" id="PTHR42812:SF15">
    <property type="entry name" value="HYDROLASE, PUTATIVE (AFU_ORTHOLOGUE AFUA_2G00930)-RELATED"/>
    <property type="match status" value="1"/>
</dbReference>
<comment type="caution">
    <text evidence="9">The sequence shown here is derived from an EMBL/GenBank/DDBJ whole genome shotgun (WGS) entry which is preliminary data.</text>
</comment>
<dbReference type="PANTHER" id="PTHR42812">
    <property type="entry name" value="BETA-XYLOSIDASE"/>
    <property type="match status" value="1"/>
</dbReference>
<dbReference type="InterPro" id="IPR041542">
    <property type="entry name" value="GH43_C2"/>
</dbReference>
<feature type="domain" description="CBM-cenC" evidence="6">
    <location>
        <begin position="466"/>
        <end position="595"/>
    </location>
</feature>
<dbReference type="Pfam" id="PF02018">
    <property type="entry name" value="CBM_4_9"/>
    <property type="match status" value="1"/>
</dbReference>
<dbReference type="SUPFAM" id="SSF75005">
    <property type="entry name" value="Arabinanase/levansucrase/invertase"/>
    <property type="match status" value="1"/>
</dbReference>
<dbReference type="InterPro" id="IPR051795">
    <property type="entry name" value="Glycosyl_Hydrlase_43"/>
</dbReference>
<dbReference type="InterPro" id="IPR003305">
    <property type="entry name" value="CenC_carb-bd"/>
</dbReference>
<dbReference type="Proteomes" id="UP001589610">
    <property type="component" value="Unassembled WGS sequence"/>
</dbReference>
<dbReference type="SUPFAM" id="SSF49785">
    <property type="entry name" value="Galactose-binding domain-like"/>
    <property type="match status" value="1"/>
</dbReference>
<dbReference type="Gene3D" id="2.60.40.10">
    <property type="entry name" value="Immunoglobulins"/>
    <property type="match status" value="1"/>
</dbReference>
<dbReference type="Pfam" id="PF17851">
    <property type="entry name" value="GH43_C2"/>
    <property type="match status" value="1"/>
</dbReference>
<dbReference type="Pfam" id="PF04616">
    <property type="entry name" value="Glyco_hydro_43"/>
    <property type="match status" value="1"/>
</dbReference>
<keyword evidence="5" id="KW-0472">Membrane</keyword>
<evidence type="ECO:0000259" key="6">
    <source>
        <dbReference type="Pfam" id="PF02018"/>
    </source>
</evidence>
<dbReference type="Pfam" id="PF22888">
    <property type="entry name" value="FIMAH"/>
    <property type="match status" value="1"/>
</dbReference>
<evidence type="ECO:0000256" key="1">
    <source>
        <dbReference type="ARBA" id="ARBA00009865"/>
    </source>
</evidence>
<keyword evidence="3" id="KW-0326">Glycosidase</keyword>
<proteinExistence type="inferred from homology"/>
<sequence length="1108" mass="119912">MSVSPRSRTAHSRLPSSRSRLPSRPTVAVSRLPTAVLRSLGAAASSIPSLGAAIGAAVSGAAGRLRRFAIGLVAALACVGLISTGGANAADSWSPAPSHTSTDRGDGTYSVPLLRSDVPDISVERVPAAENDEGRDLYYMISTTMHLSPGAPIMKSYDLVNWEIVNYVFDRASIGDSFSLRNGQNSYGQGQWASSLRYHDGTFYVAFNTNNLGGAYLYRTDDIDDGKWERTALGRGLHDPSLFFDVDGTAYIFYGSGGTSAVRLNSDLTAIAQDYPNIFTAGDFAGRPFIGGLFEGAQFYHIDGYYYAVIITWPSGQGRQVVMFRSRELLGRYSSADGANTYEARGVLNSNGFAQGSLVPISREGGRTDWYGMFFRDTFPVGRIPALIPATWQDGWPTFGDNGVVPVEGVFDKPIRLGPAREALERQKSVVASDDFANDAPHRAYMDEEWTIPEPPGVDESLIGVELLRNPGFEAETTSPWAAQFGAALGRDTDDPASGSAALKVGGRTLNGSGPNQFLSGRVQHGVTYTVSAKIKYTSGPSSVRFNLTADWGTGVQVMAFGNVPSGQWTTVSGRFTVPATANLDDFKFAVETPWANPQPPSSSVEYLIDDVSVVGLPLTTEYPAEGEIAPNGSRLDLAWEWNHAPDNRYWSLTDRDGWLRLTTGKPVTGQYVYTKLSNRAELAWLEEARNTLSQRTFGPRQSAETRMDVSGMKDGDVAGLAAYNRGFSYVAVRRAGGVNTLGVVNRAQPFAVDLDQAALETFVPGTTVPLGEATKVSVKADLDFASPSGQLWTTFYYSLDGLRWTRLGGRVGPQTLDGSLAHFMGHRVALFNYATREKGGHVDFDHYLLSDTLTAQNLPLDTTDLDEAIAHAETLDARSYPQDAWAAARKALAAAKTARAGEFGTQNQIDAPERALSYQLARLGVLKAEDVTSPVVEVSGLEDGRDYGDSQDLTITWNATDTESGVKSTTATLDTHPLTSGTTRALYELPLGEHTLTVTSVDNAGNQTEKTVRFTVTTSVEDISTLIDRFETEDKTNAGSADRLHKELDRVTTAITKEKDPKKIIKVIEKFKSGVKDHRVEADDIVRTTLLRDADALIVHWGGTPRT</sequence>
<evidence type="ECO:0000256" key="3">
    <source>
        <dbReference type="ARBA" id="ARBA00023295"/>
    </source>
</evidence>
<keyword evidence="10" id="KW-1185">Reference proteome</keyword>
<feature type="region of interest" description="Disordered" evidence="4">
    <location>
        <begin position="1"/>
        <end position="26"/>
    </location>
</feature>
<dbReference type="InterPro" id="IPR008979">
    <property type="entry name" value="Galactose-bd-like_sf"/>
</dbReference>
<feature type="transmembrane region" description="Helical" evidence="5">
    <location>
        <begin position="68"/>
        <end position="87"/>
    </location>
</feature>
<keyword evidence="2" id="KW-0378">Hydrolase</keyword>
<feature type="domain" description="FIMAH" evidence="8">
    <location>
        <begin position="1021"/>
        <end position="1099"/>
    </location>
</feature>
<comment type="similarity">
    <text evidence="1">Belongs to the glycosyl hydrolase 43 family.</text>
</comment>
<dbReference type="RefSeq" id="WP_386154070.1">
    <property type="nucleotide sequence ID" value="NZ_JBHMBS010000001.1"/>
</dbReference>
<reference evidence="9 10" key="1">
    <citation type="submission" date="2024-09" db="EMBL/GenBank/DDBJ databases">
        <authorList>
            <person name="Sun Q."/>
            <person name="Mori K."/>
        </authorList>
    </citation>
    <scope>NUCLEOTIDE SEQUENCE [LARGE SCALE GENOMIC DNA]</scope>
    <source>
        <strain evidence="9 10">JCM 3028</strain>
    </source>
</reference>
<dbReference type="InterPro" id="IPR054470">
    <property type="entry name" value="FIMAH_dom"/>
</dbReference>
<dbReference type="InterPro" id="IPR013783">
    <property type="entry name" value="Ig-like_fold"/>
</dbReference>
<evidence type="ECO:0000313" key="10">
    <source>
        <dbReference type="Proteomes" id="UP001589610"/>
    </source>
</evidence>
<evidence type="ECO:0000256" key="4">
    <source>
        <dbReference type="SAM" id="MobiDB-lite"/>
    </source>
</evidence>
<name>A0ABV5TA10_9ACTN</name>
<feature type="domain" description="Beta-xylosidase C-terminal Concanavalin A-like" evidence="7">
    <location>
        <begin position="633"/>
        <end position="847"/>
    </location>
</feature>
<feature type="compositionally biased region" description="Low complexity" evidence="4">
    <location>
        <begin position="12"/>
        <end position="25"/>
    </location>
</feature>
<evidence type="ECO:0000313" key="9">
    <source>
        <dbReference type="EMBL" id="MFB9674583.1"/>
    </source>
</evidence>
<feature type="region of interest" description="Disordered" evidence="4">
    <location>
        <begin position="89"/>
        <end position="110"/>
    </location>
</feature>
<dbReference type="SUPFAM" id="SSF49899">
    <property type="entry name" value="Concanavalin A-like lectins/glucanases"/>
    <property type="match status" value="1"/>
</dbReference>
<dbReference type="InterPro" id="IPR023296">
    <property type="entry name" value="Glyco_hydro_beta-prop_sf"/>
</dbReference>
<organism evidence="9 10">
    <name type="scientific">Streptosporangium vulgare</name>
    <dbReference type="NCBI Taxonomy" id="46190"/>
    <lineage>
        <taxon>Bacteria</taxon>
        <taxon>Bacillati</taxon>
        <taxon>Actinomycetota</taxon>
        <taxon>Actinomycetes</taxon>
        <taxon>Streptosporangiales</taxon>
        <taxon>Streptosporangiaceae</taxon>
        <taxon>Streptosporangium</taxon>
    </lineage>
</organism>